<evidence type="ECO:0000313" key="4">
    <source>
        <dbReference type="Proteomes" id="UP000620104"/>
    </source>
</evidence>
<evidence type="ECO:0000256" key="2">
    <source>
        <dbReference type="SAM" id="MobiDB-lite"/>
    </source>
</evidence>
<feature type="compositionally biased region" description="Polar residues" evidence="2">
    <location>
        <begin position="520"/>
        <end position="530"/>
    </location>
</feature>
<keyword evidence="4" id="KW-1185">Reference proteome</keyword>
<feature type="region of interest" description="Disordered" evidence="2">
    <location>
        <begin position="485"/>
        <end position="530"/>
    </location>
</feature>
<accession>A0A8H3YGE5</accession>
<feature type="region of interest" description="Disordered" evidence="2">
    <location>
        <begin position="885"/>
        <end position="932"/>
    </location>
</feature>
<feature type="region of interest" description="Disordered" evidence="2">
    <location>
        <begin position="1"/>
        <end position="27"/>
    </location>
</feature>
<name>A0A8H3YGE5_9TREE</name>
<sequence>MYSPRKRRESERESSMSYFSTFSPRSRTGSTLGVGLDYGSPLTRSSPLSAIDGNSRETTTSQHPLALELQSLRASLAKFQHVAHKTSMQLQGKAMEVVMMQDEAGKLRNENRVLKEELEVLRAAGPSAGLSLSGSGQDSAIALSELSLAHRRLCAKMDASEESLHQANLSLSEAHLEKERLEQEVREMQSLGGQWRNRIEEERATVERERLERRRVEEELRICKLALAEYENQNPTPSSVQEGGAPKSETTTANGDLEPNAGICPSRATPLTHPQSFADGDSVAPPNSSTHLASTPSNILLGIQGLQRLFAEFQTALVEKEGRIAQLENQADIRSAELQTERELVQKAVTEKEEMRRDLNAVKADDESASKVVERYMAFTQKTTQQQHTNFQASTTRLNQTINTLRHQLLSGQTLLDRETARTAQLRLAIDELAEGFERETVGRRREVALRMKGLEREDRRLEAGRRWAERVRRERSRLGGVAEAGGTLTVGGRSVGMSRSASPMTSPSKAKPNNLLRASPSSTSLASMNSNALNPYEENRHLSTLWDLLESGIELFAEDEGGALVGISTANGDRHHLDDQSAREMLIRDLHDDLVRELEQITQKNVSLERQRLEWLATGAIDLESVTNVVAKNIMTLSPDKVLPALPPQVDPSLIQASQALHGGLQLDIAGESALPNGSAADTLLDETLGPLLQRLQNTIGRFNKLQKQLADCAASVSILRDVEADIAPAYSSTLQILLDGISDVIEDVRVEVEIAIADDQRDLEGHRTVLKLRSEPAVVAKASDFADPSHIAIKAANFAKRLRDVEHDLIGIKTAVSELQAEGTKTVSSATTEQEVVNPLLGIALKTIRAPTPPSRASMQQRAIGNGLKRGFFGGLGRTLSGTTPVLPLSRASSVSQHSPMAEHGPGPHTSHDPAVQQTGVNESGIDDVE</sequence>
<feature type="coiled-coil region" evidence="1">
    <location>
        <begin position="97"/>
        <end position="124"/>
    </location>
</feature>
<dbReference type="PANTHER" id="PTHR45615">
    <property type="entry name" value="MYOSIN HEAVY CHAIN, NON-MUSCLE"/>
    <property type="match status" value="1"/>
</dbReference>
<dbReference type="PANTHER" id="PTHR45615:SF80">
    <property type="entry name" value="GRIP DOMAIN-CONTAINING PROTEIN"/>
    <property type="match status" value="1"/>
</dbReference>
<dbReference type="AlphaFoldDB" id="A0A8H3YGE5"/>
<gene>
    <name evidence="3" type="ORF">NliqN6_5167</name>
</gene>
<protein>
    <submittedName>
        <fullName evidence="3">Uncharacterized protein</fullName>
    </submittedName>
</protein>
<dbReference type="Proteomes" id="UP000620104">
    <property type="component" value="Unassembled WGS sequence"/>
</dbReference>
<evidence type="ECO:0000256" key="1">
    <source>
        <dbReference type="SAM" id="Coils"/>
    </source>
</evidence>
<feature type="coiled-coil region" evidence="1">
    <location>
        <begin position="164"/>
        <end position="233"/>
    </location>
</feature>
<dbReference type="EMBL" id="BLZA01000032">
    <property type="protein sequence ID" value="GHJ88765.1"/>
    <property type="molecule type" value="Genomic_DNA"/>
</dbReference>
<proteinExistence type="predicted"/>
<feature type="coiled-coil region" evidence="1">
    <location>
        <begin position="310"/>
        <end position="365"/>
    </location>
</feature>
<feature type="compositionally biased region" description="Polar residues" evidence="2">
    <location>
        <begin position="16"/>
        <end position="27"/>
    </location>
</feature>
<dbReference type="OrthoDB" id="2592022at2759"/>
<feature type="region of interest" description="Disordered" evidence="2">
    <location>
        <begin position="233"/>
        <end position="291"/>
    </location>
</feature>
<feature type="compositionally biased region" description="Polar residues" evidence="2">
    <location>
        <begin position="498"/>
        <end position="509"/>
    </location>
</feature>
<organism evidence="3 4">
    <name type="scientific">Naganishia liquefaciens</name>
    <dbReference type="NCBI Taxonomy" id="104408"/>
    <lineage>
        <taxon>Eukaryota</taxon>
        <taxon>Fungi</taxon>
        <taxon>Dikarya</taxon>
        <taxon>Basidiomycota</taxon>
        <taxon>Agaricomycotina</taxon>
        <taxon>Tremellomycetes</taxon>
        <taxon>Filobasidiales</taxon>
        <taxon>Filobasidiaceae</taxon>
        <taxon>Naganishia</taxon>
    </lineage>
</organism>
<keyword evidence="1" id="KW-0175">Coiled coil</keyword>
<evidence type="ECO:0000313" key="3">
    <source>
        <dbReference type="EMBL" id="GHJ88765.1"/>
    </source>
</evidence>
<reference evidence="3" key="1">
    <citation type="submission" date="2020-07" db="EMBL/GenBank/DDBJ databases">
        <title>Draft Genome Sequence of a Deep-Sea Yeast, Naganishia (Cryptococcus) liquefaciens strain N6.</title>
        <authorList>
            <person name="Han Y.W."/>
            <person name="Kajitani R."/>
            <person name="Morimoto H."/>
            <person name="Parhat M."/>
            <person name="Tsubouchi H."/>
            <person name="Bakenova O."/>
            <person name="Ogata M."/>
            <person name="Argunhan B."/>
            <person name="Aoki R."/>
            <person name="Kajiwara S."/>
            <person name="Itoh T."/>
            <person name="Iwasaki H."/>
        </authorList>
    </citation>
    <scope>NUCLEOTIDE SEQUENCE</scope>
    <source>
        <strain evidence="3">N6</strain>
    </source>
</reference>
<comment type="caution">
    <text evidence="3">The sequence shown here is derived from an EMBL/GenBank/DDBJ whole genome shotgun (WGS) entry which is preliminary data.</text>
</comment>